<evidence type="ECO:0000313" key="2">
    <source>
        <dbReference type="Proteomes" id="UP000315303"/>
    </source>
</evidence>
<gene>
    <name evidence="1" type="ORF">EPA86_06760</name>
</gene>
<sequence length="203" mass="23391">MSSLTVESNLKEINAFKKKVNWGEVPAIYHLVSSSVGDLDSILSHGFDSAYKRILNPNSWNQSVFDTYKDNDGNLKVRHKPEVYLRHEFNDMGYELHFFPVVNGRIVHEPMINNPNCPFHTWTPETLQMLFRINSLVAFSVFSYQSGDEADLALIRFAHITVEKLIKNLSEFFNITEVKGYTIAQFYQEIAKRDGNILNPETN</sequence>
<dbReference type="RefSeq" id="WP_140602669.1">
    <property type="nucleotide sequence ID" value="NZ_SAWY01000013.1"/>
</dbReference>
<dbReference type="AlphaFoldDB" id="A0A502L348"/>
<comment type="caution">
    <text evidence="1">The sequence shown here is derived from an EMBL/GenBank/DDBJ whole genome shotgun (WGS) entry which is preliminary data.</text>
</comment>
<dbReference type="EMBL" id="SAWY01000013">
    <property type="protein sequence ID" value="TPH16433.1"/>
    <property type="molecule type" value="Genomic_DNA"/>
</dbReference>
<dbReference type="OrthoDB" id="6226461at2"/>
<reference evidence="1 2" key="1">
    <citation type="submission" date="2019-01" db="EMBL/GenBank/DDBJ databases">
        <title>Litorilituus lipolytica sp. nov., isolated from intertidal sand of the Yellow Sea in China.</title>
        <authorList>
            <person name="Liu A."/>
        </authorList>
    </citation>
    <scope>NUCLEOTIDE SEQUENCE [LARGE SCALE GENOMIC DNA]</scope>
    <source>
        <strain evidence="1 2">RZ04</strain>
    </source>
</reference>
<organism evidence="1 2">
    <name type="scientific">Litorilituus lipolyticus</name>
    <dbReference type="NCBI Taxonomy" id="2491017"/>
    <lineage>
        <taxon>Bacteria</taxon>
        <taxon>Pseudomonadati</taxon>
        <taxon>Pseudomonadota</taxon>
        <taxon>Gammaproteobacteria</taxon>
        <taxon>Alteromonadales</taxon>
        <taxon>Colwelliaceae</taxon>
        <taxon>Litorilituus</taxon>
    </lineage>
</organism>
<keyword evidence="2" id="KW-1185">Reference proteome</keyword>
<evidence type="ECO:0000313" key="1">
    <source>
        <dbReference type="EMBL" id="TPH16433.1"/>
    </source>
</evidence>
<accession>A0A502L348</accession>
<protein>
    <submittedName>
        <fullName evidence="1">Uncharacterized protein</fullName>
    </submittedName>
</protein>
<proteinExistence type="predicted"/>
<dbReference type="Proteomes" id="UP000315303">
    <property type="component" value="Unassembled WGS sequence"/>
</dbReference>
<name>A0A502L348_9GAMM</name>